<organism evidence="2 3">
    <name type="scientific">Streptomyces pseudovenezuelae</name>
    <dbReference type="NCBI Taxonomy" id="67350"/>
    <lineage>
        <taxon>Bacteria</taxon>
        <taxon>Bacillati</taxon>
        <taxon>Actinomycetota</taxon>
        <taxon>Actinomycetes</taxon>
        <taxon>Kitasatosporales</taxon>
        <taxon>Streptomycetaceae</taxon>
        <taxon>Streptomyces</taxon>
        <taxon>Streptomyces aurantiacus group</taxon>
    </lineage>
</organism>
<evidence type="ECO:0000313" key="3">
    <source>
        <dbReference type="Proteomes" id="UP001160499"/>
    </source>
</evidence>
<keyword evidence="3" id="KW-1185">Reference proteome</keyword>
<protein>
    <submittedName>
        <fullName evidence="2">Flagellar capping protein FliD</fullName>
    </submittedName>
</protein>
<dbReference type="Proteomes" id="UP001160499">
    <property type="component" value="Unassembled WGS sequence"/>
</dbReference>
<dbReference type="InterPro" id="IPR046229">
    <property type="entry name" value="TnpC-like"/>
</dbReference>
<evidence type="ECO:0000256" key="1">
    <source>
        <dbReference type="SAM" id="MobiDB-lite"/>
    </source>
</evidence>
<evidence type="ECO:0000313" key="2">
    <source>
        <dbReference type="EMBL" id="MDH6221642.1"/>
    </source>
</evidence>
<proteinExistence type="predicted"/>
<keyword evidence="2" id="KW-0969">Cilium</keyword>
<name>A0ABT6LZB1_9ACTN</name>
<sequence length="198" mass="22411">MKTAAVPAGPRTAAALAARRRKTEAALERVHQAITRLRREKAPVSVAAVARRSDVSRTFLYDNTEVRAAVTTAMAQAGERRSRTLAEQDDEREATWRERALNAEEALKATHTEILSQRTRIGELLGQIRDLEAEWTQEAVQRITTENTTLKQRVRQLTTDNRTLDERLKAARSNLRFQDRRMADLEAQITDPSPGVQR</sequence>
<gene>
    <name evidence="2" type="ORF">M2283_008989</name>
</gene>
<dbReference type="Pfam" id="PF19776">
    <property type="entry name" value="DUF6262"/>
    <property type="match status" value="1"/>
</dbReference>
<keyword evidence="2" id="KW-0966">Cell projection</keyword>
<reference evidence="2 3" key="1">
    <citation type="submission" date="2023-04" db="EMBL/GenBank/DDBJ databases">
        <title>Forest soil microbial communities from Buena Vista Peninsula, Colon Province, Panama.</title>
        <authorList>
            <person name="Bouskill N."/>
        </authorList>
    </citation>
    <scope>NUCLEOTIDE SEQUENCE [LARGE SCALE GENOMIC DNA]</scope>
    <source>
        <strain evidence="2 3">GGS1</strain>
    </source>
</reference>
<feature type="region of interest" description="Disordered" evidence="1">
    <location>
        <begin position="179"/>
        <end position="198"/>
    </location>
</feature>
<keyword evidence="2" id="KW-0282">Flagellum</keyword>
<dbReference type="EMBL" id="JARXVH010000024">
    <property type="protein sequence ID" value="MDH6221642.1"/>
    <property type="molecule type" value="Genomic_DNA"/>
</dbReference>
<comment type="caution">
    <text evidence="2">The sequence shown here is derived from an EMBL/GenBank/DDBJ whole genome shotgun (WGS) entry which is preliminary data.</text>
</comment>
<accession>A0ABT6LZB1</accession>
<dbReference type="RefSeq" id="WP_280882342.1">
    <property type="nucleotide sequence ID" value="NZ_JARXVH010000024.1"/>
</dbReference>